<name>A0A1H9W1P2_9PSEU</name>
<dbReference type="Gene3D" id="3.40.50.300">
    <property type="entry name" value="P-loop containing nucleotide triphosphate hydrolases"/>
    <property type="match status" value="1"/>
</dbReference>
<dbReference type="Proteomes" id="UP000199352">
    <property type="component" value="Unassembled WGS sequence"/>
</dbReference>
<dbReference type="PANTHER" id="PTHR47691:SF3">
    <property type="entry name" value="HTH-TYPE TRANSCRIPTIONAL REGULATOR RV0890C-RELATED"/>
    <property type="match status" value="1"/>
</dbReference>
<dbReference type="AlphaFoldDB" id="A0A1H9W1P2"/>
<dbReference type="InterPro" id="IPR027417">
    <property type="entry name" value="P-loop_NTPase"/>
</dbReference>
<evidence type="ECO:0000313" key="3">
    <source>
        <dbReference type="Proteomes" id="UP000199352"/>
    </source>
</evidence>
<evidence type="ECO:0000256" key="1">
    <source>
        <dbReference type="SAM" id="MobiDB-lite"/>
    </source>
</evidence>
<gene>
    <name evidence="2" type="ORF">SAMN05216188_1304</name>
</gene>
<accession>A0A1H9W1P2</accession>
<evidence type="ECO:0000313" key="2">
    <source>
        <dbReference type="EMBL" id="SES27836.1"/>
    </source>
</evidence>
<dbReference type="RefSeq" id="WP_177221611.1">
    <property type="nucleotide sequence ID" value="NZ_FOFR01000030.1"/>
</dbReference>
<dbReference type="PANTHER" id="PTHR47691">
    <property type="entry name" value="REGULATOR-RELATED"/>
    <property type="match status" value="1"/>
</dbReference>
<dbReference type="EMBL" id="FOFR01000030">
    <property type="protein sequence ID" value="SES27836.1"/>
    <property type="molecule type" value="Genomic_DNA"/>
</dbReference>
<dbReference type="SUPFAM" id="SSF52540">
    <property type="entry name" value="P-loop containing nucleoside triphosphate hydrolases"/>
    <property type="match status" value="1"/>
</dbReference>
<proteinExistence type="predicted"/>
<evidence type="ECO:0008006" key="4">
    <source>
        <dbReference type="Google" id="ProtNLM"/>
    </source>
</evidence>
<protein>
    <recommendedName>
        <fullName evidence="4">NB-ARC domain-containing protein</fullName>
    </recommendedName>
</protein>
<organism evidence="2 3">
    <name type="scientific">Lentzea xinjiangensis</name>
    <dbReference type="NCBI Taxonomy" id="402600"/>
    <lineage>
        <taxon>Bacteria</taxon>
        <taxon>Bacillati</taxon>
        <taxon>Actinomycetota</taxon>
        <taxon>Actinomycetes</taxon>
        <taxon>Pseudonocardiales</taxon>
        <taxon>Pseudonocardiaceae</taxon>
        <taxon>Lentzea</taxon>
    </lineage>
</organism>
<dbReference type="STRING" id="402600.SAMN05216188_1304"/>
<keyword evidence="3" id="KW-1185">Reference proteome</keyword>
<sequence length="409" mass="44103">MTNSFTGHSNGPVFQARDVHGDVLFAGSAPRALAGLPQATGTFVGRDEELRLLRDVRCAVVSGLAGVGKTQLVLHAARRAERPGGELFVDLRGYDEDSVVGPAEALDKFLRDLGVAGEHIPPGTDQRAGLYRSVLARAEPMVIVLDNASSTAQVAPLLPGTSAHRVLITSRNVLVGLDDAEPVVLGTLADAHAAELVGDPDLAALCGNLPLALRIMAALRKHHPEVDWVAELRRTDPLEVLDDGDTRSVDAAFDLSYRFLAADERRLFRLLALHPGDEIAEEGARALAGLPPARTGALLRRLVRAHLLERGQAPGTYRFHDLVRLHARRCLADETATTVATRRSPAFSTTTSPRRRPGTARWARWRTTAATSATGSGRGRGWTGSGRLSSRPWRWPRTWAGTTRSATSR</sequence>
<feature type="region of interest" description="Disordered" evidence="1">
    <location>
        <begin position="369"/>
        <end position="389"/>
    </location>
</feature>
<dbReference type="PRINTS" id="PR00364">
    <property type="entry name" value="DISEASERSIST"/>
</dbReference>
<reference evidence="3" key="1">
    <citation type="submission" date="2016-10" db="EMBL/GenBank/DDBJ databases">
        <authorList>
            <person name="Varghese N."/>
            <person name="Submissions S."/>
        </authorList>
    </citation>
    <scope>NUCLEOTIDE SEQUENCE [LARGE SCALE GENOMIC DNA]</scope>
    <source>
        <strain evidence="3">CGMCC 4.3525</strain>
    </source>
</reference>